<proteinExistence type="predicted"/>
<name>A0ACC1DI22_9NEOP</name>
<feature type="non-terminal residue" evidence="1">
    <location>
        <position position="1"/>
    </location>
</feature>
<dbReference type="Proteomes" id="UP000824533">
    <property type="component" value="Linkage Group LG02"/>
</dbReference>
<evidence type="ECO:0000313" key="2">
    <source>
        <dbReference type="Proteomes" id="UP000824533"/>
    </source>
</evidence>
<dbReference type="EMBL" id="CM034388">
    <property type="protein sequence ID" value="KAJ0183031.1"/>
    <property type="molecule type" value="Genomic_DNA"/>
</dbReference>
<accession>A0ACC1DI22</accession>
<protein>
    <submittedName>
        <fullName evidence="1">Uncharacterized protein</fullName>
    </submittedName>
</protein>
<sequence>VKVEHTARGLHFANIVRARATSRRHVSANTLQRRPYPPQPLLEPLTILSRSNHPWS</sequence>
<keyword evidence="2" id="KW-1185">Reference proteome</keyword>
<comment type="caution">
    <text evidence="1">The sequence shown here is derived from an EMBL/GenBank/DDBJ whole genome shotgun (WGS) entry which is preliminary data.</text>
</comment>
<gene>
    <name evidence="1" type="ORF">K1T71_001007</name>
</gene>
<evidence type="ECO:0000313" key="1">
    <source>
        <dbReference type="EMBL" id="KAJ0183031.1"/>
    </source>
</evidence>
<organism evidence="1 2">
    <name type="scientific">Dendrolimus kikuchii</name>
    <dbReference type="NCBI Taxonomy" id="765133"/>
    <lineage>
        <taxon>Eukaryota</taxon>
        <taxon>Metazoa</taxon>
        <taxon>Ecdysozoa</taxon>
        <taxon>Arthropoda</taxon>
        <taxon>Hexapoda</taxon>
        <taxon>Insecta</taxon>
        <taxon>Pterygota</taxon>
        <taxon>Neoptera</taxon>
        <taxon>Endopterygota</taxon>
        <taxon>Lepidoptera</taxon>
        <taxon>Glossata</taxon>
        <taxon>Ditrysia</taxon>
        <taxon>Bombycoidea</taxon>
        <taxon>Lasiocampidae</taxon>
        <taxon>Dendrolimus</taxon>
    </lineage>
</organism>
<reference evidence="1 2" key="1">
    <citation type="journal article" date="2021" name="Front. Genet.">
        <title>Chromosome-Level Genome Assembly Reveals Significant Gene Expansion in the Toll and IMD Signaling Pathways of Dendrolimus kikuchii.</title>
        <authorList>
            <person name="Zhou J."/>
            <person name="Wu P."/>
            <person name="Xiong Z."/>
            <person name="Liu N."/>
            <person name="Zhao N."/>
            <person name="Ji M."/>
            <person name="Qiu Y."/>
            <person name="Yang B."/>
        </authorList>
    </citation>
    <scope>NUCLEOTIDE SEQUENCE [LARGE SCALE GENOMIC DNA]</scope>
    <source>
        <strain evidence="1">Ann1</strain>
    </source>
</reference>